<name>A0A367LJN1_9HYPO</name>
<dbReference type="InterPro" id="IPR002563">
    <property type="entry name" value="Flavin_Rdtase-like_dom"/>
</dbReference>
<comment type="caution">
    <text evidence="7">The sequence shown here is derived from an EMBL/GenBank/DDBJ whole genome shotgun (WGS) entry which is preliminary data.</text>
</comment>
<evidence type="ECO:0000256" key="2">
    <source>
        <dbReference type="ARBA" id="ARBA00022630"/>
    </source>
</evidence>
<dbReference type="SMART" id="SM00903">
    <property type="entry name" value="Flavin_Reduct"/>
    <property type="match status" value="1"/>
</dbReference>
<evidence type="ECO:0000256" key="1">
    <source>
        <dbReference type="ARBA" id="ARBA00001917"/>
    </source>
</evidence>
<dbReference type="STRING" id="1330021.A0A367LJN1"/>
<protein>
    <recommendedName>
        <fullName evidence="6">Flavin reductase like domain-containing protein</fullName>
    </recommendedName>
</protein>
<feature type="domain" description="Flavin reductase like" evidence="6">
    <location>
        <begin position="74"/>
        <end position="236"/>
    </location>
</feature>
<dbReference type="EMBL" id="LKCN02000003">
    <property type="protein sequence ID" value="RCI14645.1"/>
    <property type="molecule type" value="Genomic_DNA"/>
</dbReference>
<dbReference type="InterPro" id="IPR012349">
    <property type="entry name" value="Split_barrel_FMN-bd"/>
</dbReference>
<reference evidence="7 8" key="1">
    <citation type="journal article" date="2015" name="BMC Genomics">
        <title>Insights from the genome of Ophiocordyceps polyrhachis-furcata to pathogenicity and host specificity in insect fungi.</title>
        <authorList>
            <person name="Wichadakul D."/>
            <person name="Kobmoo N."/>
            <person name="Ingsriswang S."/>
            <person name="Tangphatsornruang S."/>
            <person name="Chantasingh D."/>
            <person name="Luangsa-ard J.J."/>
            <person name="Eurwilaichitr L."/>
        </authorList>
    </citation>
    <scope>NUCLEOTIDE SEQUENCE [LARGE SCALE GENOMIC DNA]</scope>
    <source>
        <strain evidence="7 8">BCC 54312</strain>
    </source>
</reference>
<dbReference type="Proteomes" id="UP000253664">
    <property type="component" value="Unassembled WGS sequence"/>
</dbReference>
<comment type="similarity">
    <text evidence="4">Belongs to the flavoredoxin family.</text>
</comment>
<evidence type="ECO:0000259" key="6">
    <source>
        <dbReference type="SMART" id="SM00903"/>
    </source>
</evidence>
<dbReference type="PANTHER" id="PTHR33798">
    <property type="entry name" value="FLAVOPROTEIN OXYGENASE"/>
    <property type="match status" value="1"/>
</dbReference>
<keyword evidence="8" id="KW-1185">Reference proteome</keyword>
<proteinExistence type="inferred from homology"/>
<dbReference type="AlphaFoldDB" id="A0A367LJN1"/>
<dbReference type="SUPFAM" id="SSF50475">
    <property type="entry name" value="FMN-binding split barrel"/>
    <property type="match status" value="1"/>
</dbReference>
<dbReference type="PANTHER" id="PTHR33798:SF5">
    <property type="entry name" value="FLAVIN REDUCTASE LIKE DOMAIN-CONTAINING PROTEIN"/>
    <property type="match status" value="1"/>
</dbReference>
<evidence type="ECO:0000256" key="3">
    <source>
        <dbReference type="ARBA" id="ARBA00022643"/>
    </source>
</evidence>
<feature type="region of interest" description="Disordered" evidence="5">
    <location>
        <begin position="1"/>
        <end position="61"/>
    </location>
</feature>
<organism evidence="7 8">
    <name type="scientific">Ophiocordyceps polyrhachis-furcata BCC 54312</name>
    <dbReference type="NCBI Taxonomy" id="1330021"/>
    <lineage>
        <taxon>Eukaryota</taxon>
        <taxon>Fungi</taxon>
        <taxon>Dikarya</taxon>
        <taxon>Ascomycota</taxon>
        <taxon>Pezizomycotina</taxon>
        <taxon>Sordariomycetes</taxon>
        <taxon>Hypocreomycetidae</taxon>
        <taxon>Hypocreales</taxon>
        <taxon>Ophiocordycipitaceae</taxon>
        <taxon>Ophiocordyceps</taxon>
    </lineage>
</organism>
<comment type="cofactor">
    <cofactor evidence="1">
        <name>FMN</name>
        <dbReference type="ChEBI" id="CHEBI:58210"/>
    </cofactor>
</comment>
<feature type="compositionally biased region" description="Polar residues" evidence="5">
    <location>
        <begin position="23"/>
        <end position="55"/>
    </location>
</feature>
<evidence type="ECO:0000256" key="4">
    <source>
        <dbReference type="ARBA" id="ARBA00038054"/>
    </source>
</evidence>
<dbReference type="GO" id="GO:0010181">
    <property type="term" value="F:FMN binding"/>
    <property type="evidence" value="ECO:0007669"/>
    <property type="project" value="InterPro"/>
</dbReference>
<sequence>MSKHPSFKTLQASRPPWDESSPPVHTTRTVSPSWTFGSGPNKLHPSSATSKSHTSIDPYGPDRAPQANYKLLVSAIVPRPIALISSQRSDGSAPNLAPFSYFNVVAHDPPLYVVGFTSDAGPGAKDTLRNVVESKEAVINLVSETFIEAANAASINAPYGVSEWPLTGLTPLRDCQTVSSPRVAEAVFSIEVKLDSYKEYESKATPGRKSSTVVTFEGTRFWVRDDALNEEKTLIDPSVLRPMSRLGGISYARTTEVLELLRPRYEDDDGS</sequence>
<gene>
    <name evidence="7" type="ORF">L249_6592</name>
</gene>
<keyword evidence="2" id="KW-0285">Flavoprotein</keyword>
<accession>A0A367LJN1</accession>
<dbReference type="OrthoDB" id="10250990at2759"/>
<evidence type="ECO:0000256" key="5">
    <source>
        <dbReference type="SAM" id="MobiDB-lite"/>
    </source>
</evidence>
<dbReference type="Pfam" id="PF01613">
    <property type="entry name" value="Flavin_Reduct"/>
    <property type="match status" value="1"/>
</dbReference>
<evidence type="ECO:0000313" key="8">
    <source>
        <dbReference type="Proteomes" id="UP000253664"/>
    </source>
</evidence>
<keyword evidence="3" id="KW-0288">FMN</keyword>
<dbReference type="Gene3D" id="2.30.110.10">
    <property type="entry name" value="Electron Transport, Fmn-binding Protein, Chain A"/>
    <property type="match status" value="1"/>
</dbReference>
<evidence type="ECO:0000313" key="7">
    <source>
        <dbReference type="EMBL" id="RCI14645.1"/>
    </source>
</evidence>